<dbReference type="Pfam" id="PF00072">
    <property type="entry name" value="Response_reg"/>
    <property type="match status" value="1"/>
</dbReference>
<evidence type="ECO:0000256" key="7">
    <source>
        <dbReference type="ARBA" id="ARBA00022777"/>
    </source>
</evidence>
<keyword evidence="8" id="KW-0067">ATP-binding</keyword>
<keyword evidence="13" id="KW-0472">Membrane</keyword>
<dbReference type="PANTHER" id="PTHR45339:SF1">
    <property type="entry name" value="HYBRID SIGNAL TRANSDUCTION HISTIDINE KINASE J"/>
    <property type="match status" value="1"/>
</dbReference>
<dbReference type="Gene3D" id="3.40.50.2300">
    <property type="match status" value="1"/>
</dbReference>
<evidence type="ECO:0000256" key="1">
    <source>
        <dbReference type="ARBA" id="ARBA00000085"/>
    </source>
</evidence>
<dbReference type="PRINTS" id="PR00344">
    <property type="entry name" value="BCTRLSENSOR"/>
</dbReference>
<dbReference type="CDD" id="cd16922">
    <property type="entry name" value="HATPase_EvgS-ArcB-TorS-like"/>
    <property type="match status" value="1"/>
</dbReference>
<dbReference type="Pfam" id="PF00512">
    <property type="entry name" value="HisKA"/>
    <property type="match status" value="1"/>
</dbReference>
<protein>
    <recommendedName>
        <fullName evidence="11">Sensory/regulatory protein RpfC</fullName>
        <ecNumber evidence="3">2.7.13.3</ecNumber>
    </recommendedName>
</protein>
<evidence type="ECO:0000256" key="8">
    <source>
        <dbReference type="ARBA" id="ARBA00022840"/>
    </source>
</evidence>
<dbReference type="PROSITE" id="PS50885">
    <property type="entry name" value="HAMP"/>
    <property type="match status" value="1"/>
</dbReference>
<keyword evidence="4 12" id="KW-0597">Phosphoprotein</keyword>
<dbReference type="InterPro" id="IPR011006">
    <property type="entry name" value="CheY-like_superfamily"/>
</dbReference>
<dbReference type="SUPFAM" id="SSF47384">
    <property type="entry name" value="Homodimeric domain of signal transducing histidine kinase"/>
    <property type="match status" value="1"/>
</dbReference>
<feature type="domain" description="Response regulatory" evidence="15">
    <location>
        <begin position="931"/>
        <end position="1050"/>
    </location>
</feature>
<dbReference type="SUPFAM" id="SSF158472">
    <property type="entry name" value="HAMP domain-like"/>
    <property type="match status" value="1"/>
</dbReference>
<dbReference type="SMART" id="SM00387">
    <property type="entry name" value="HATPase_c"/>
    <property type="match status" value="1"/>
</dbReference>
<dbReference type="Gene3D" id="1.10.287.130">
    <property type="match status" value="1"/>
</dbReference>
<comment type="subunit">
    <text evidence="10">At low DSF concentrations, interacts with RpfF.</text>
</comment>
<dbReference type="GO" id="GO:0016020">
    <property type="term" value="C:membrane"/>
    <property type="evidence" value="ECO:0007669"/>
    <property type="project" value="UniProtKB-SubCell"/>
</dbReference>
<evidence type="ECO:0000259" key="14">
    <source>
        <dbReference type="PROSITE" id="PS50109"/>
    </source>
</evidence>
<evidence type="ECO:0000256" key="13">
    <source>
        <dbReference type="SAM" id="Phobius"/>
    </source>
</evidence>
<evidence type="ECO:0000259" key="16">
    <source>
        <dbReference type="PROSITE" id="PS50885"/>
    </source>
</evidence>
<keyword evidence="13" id="KW-1133">Transmembrane helix</keyword>
<dbReference type="PROSITE" id="PS50110">
    <property type="entry name" value="RESPONSE_REGULATORY"/>
    <property type="match status" value="1"/>
</dbReference>
<dbReference type="CDD" id="cd00082">
    <property type="entry name" value="HisKA"/>
    <property type="match status" value="1"/>
</dbReference>
<dbReference type="Pfam" id="PF00672">
    <property type="entry name" value="HAMP"/>
    <property type="match status" value="1"/>
</dbReference>
<dbReference type="InterPro" id="IPR003661">
    <property type="entry name" value="HisK_dim/P_dom"/>
</dbReference>
<feature type="domain" description="Histidine kinase" evidence="14">
    <location>
        <begin position="558"/>
        <end position="778"/>
    </location>
</feature>
<dbReference type="PROSITE" id="PS50109">
    <property type="entry name" value="HIS_KIN"/>
    <property type="match status" value="1"/>
</dbReference>
<keyword evidence="6" id="KW-0547">Nucleotide-binding</keyword>
<dbReference type="FunFam" id="1.10.287.130:FF:000002">
    <property type="entry name" value="Two-component osmosensing histidine kinase"/>
    <property type="match status" value="1"/>
</dbReference>
<evidence type="ECO:0000313" key="17">
    <source>
        <dbReference type="EMBL" id="CRH06880.1"/>
    </source>
</evidence>
<dbReference type="InterPro" id="IPR001789">
    <property type="entry name" value="Sig_transdc_resp-reg_receiver"/>
</dbReference>
<evidence type="ECO:0000256" key="6">
    <source>
        <dbReference type="ARBA" id="ARBA00022741"/>
    </source>
</evidence>
<dbReference type="InterPro" id="IPR005467">
    <property type="entry name" value="His_kinase_dom"/>
</dbReference>
<accession>A0A1S7LIZ7</accession>
<evidence type="ECO:0000256" key="11">
    <source>
        <dbReference type="ARBA" id="ARBA00068150"/>
    </source>
</evidence>
<dbReference type="EC" id="2.7.13.3" evidence="3"/>
<evidence type="ECO:0000256" key="4">
    <source>
        <dbReference type="ARBA" id="ARBA00022553"/>
    </source>
</evidence>
<dbReference type="GO" id="GO:0005524">
    <property type="term" value="F:ATP binding"/>
    <property type="evidence" value="ECO:0007669"/>
    <property type="project" value="UniProtKB-KW"/>
</dbReference>
<comment type="subcellular location">
    <subcellularLocation>
        <location evidence="2">Membrane</location>
    </subcellularLocation>
</comment>
<dbReference type="InterPro" id="IPR003660">
    <property type="entry name" value="HAMP_dom"/>
</dbReference>
<keyword evidence="5 17" id="KW-0808">Transferase</keyword>
<dbReference type="SUPFAM" id="SSF55874">
    <property type="entry name" value="ATPase domain of HSP90 chaperone/DNA topoisomerase II/histidine kinase"/>
    <property type="match status" value="1"/>
</dbReference>
<dbReference type="Gene3D" id="3.30.565.10">
    <property type="entry name" value="Histidine kinase-like ATPase, C-terminal domain"/>
    <property type="match status" value="1"/>
</dbReference>
<proteinExistence type="predicted"/>
<dbReference type="PANTHER" id="PTHR45339">
    <property type="entry name" value="HYBRID SIGNAL TRANSDUCTION HISTIDINE KINASE J"/>
    <property type="match status" value="1"/>
</dbReference>
<evidence type="ECO:0000256" key="2">
    <source>
        <dbReference type="ARBA" id="ARBA00004370"/>
    </source>
</evidence>
<dbReference type="InterPro" id="IPR036890">
    <property type="entry name" value="HATPase_C_sf"/>
</dbReference>
<evidence type="ECO:0000256" key="5">
    <source>
        <dbReference type="ARBA" id="ARBA00022679"/>
    </source>
</evidence>
<evidence type="ECO:0000256" key="9">
    <source>
        <dbReference type="ARBA" id="ARBA00023012"/>
    </source>
</evidence>
<organism evidence="17">
    <name type="scientific">Magnetococcus massalia (strain MO-1)</name>
    <dbReference type="NCBI Taxonomy" id="451514"/>
    <lineage>
        <taxon>Bacteria</taxon>
        <taxon>Pseudomonadati</taxon>
        <taxon>Pseudomonadota</taxon>
        <taxon>Magnetococcia</taxon>
        <taxon>Magnetococcales</taxon>
        <taxon>Magnetococcaceae</taxon>
        <taxon>Magnetococcus</taxon>
    </lineage>
</organism>
<dbReference type="Pfam" id="PF02518">
    <property type="entry name" value="HATPase_c"/>
    <property type="match status" value="1"/>
</dbReference>
<name>A0A1S7LIZ7_MAGMO</name>
<evidence type="ECO:0000259" key="15">
    <source>
        <dbReference type="PROSITE" id="PS50110"/>
    </source>
</evidence>
<dbReference type="Gene3D" id="6.10.340.10">
    <property type="match status" value="1"/>
</dbReference>
<comment type="catalytic activity">
    <reaction evidence="1">
        <text>ATP + protein L-histidine = ADP + protein N-phospho-L-histidine.</text>
        <dbReference type="EC" id="2.7.13.3"/>
    </reaction>
</comment>
<evidence type="ECO:0000256" key="12">
    <source>
        <dbReference type="PROSITE-ProRule" id="PRU00169"/>
    </source>
</evidence>
<dbReference type="FunFam" id="3.30.565.10:FF:000010">
    <property type="entry name" value="Sensor histidine kinase RcsC"/>
    <property type="match status" value="1"/>
</dbReference>
<dbReference type="InterPro" id="IPR003594">
    <property type="entry name" value="HATPase_dom"/>
</dbReference>
<sequence length="1064" mass="118822">MLSFNTIKNIGLGTLLVLMLMLAGFSLQTTLRVGESSAWMTRELVPYQAQLAHLHEMVRRARGLLESAMRQQREFSFSFLSPLNTLLSDGEILAGHLQSGGPGLDDLLEQIKIVSVTTTSLVTPTHDQSQIQDDVLDAKQALAKVRGWFLELYQYQQKSNPKLLEPRRFKQALTSIAQLQLQLDLLGDAEGISSSQIHNALKKLKLDVAATRVPNLPDANFKSLSELRYKLHKVEDVTHRYFTESALDVEADTTRSMEQLMFQSWDQLNTELEQIKHDALSRVGRLQEAQLASIGSQQWLLILLTIITIILSIIVSLLLSRVLGQRIRTVVEGTQKVRQGDYDLQLPEEPHDDLGLLAKNFNSMSLAISEQLKRERRQQVFLTLLGDLLAKGIAGVPTAELTQWLLVQMVAMPQLELKEAAVYQVDDEGTLLALTAHAGEGNQLLQCSGYSATSCIHCLDQQGEVCTIDNGGKPGTLPTHRAFPLLSAGEMIGVVCLMDAHAQVSEHSSIQRARDRQLQAIGSTLTALMERYRMVEDMADAKADAELANQAKSHFLASMSHEIRTPMNAVLGMAELLRDTPLNEEQQHYVELFHHAGENLLVIINDILDLSRVEAGEIQLEHVSFDLKALCREVGELTHVQLRHKPVDMVIDLAESLPERVYGDRNRLRQVMINLLGNAAKFTEIGEVVLQCTLRDELEPPQICLRICDTGIGIAGEKQATIFEAFTQADASVTRRYGGTGLGLTISKRLVDLMAGSIQLDSALGVGTSFQITIPLQIHEELEEGAAAAESPRLAGMLLLLIQRPYGDASLSEALQQSGAEVQPITPQLLSENIRHIPLQRLRMMIVDLEGLSLKELRMLKQTLFSAPFNNKPHLVIHPEASQSALIWEETEASDRLSRPLDAKQLVGRIEAIEREMWQPVKTMEEGQSLRLLLVEDSEDNITLIQAFLKEDRFQMDVARDGVEGVEKVTQGAYDLVLMDVQMPRMDGYTATRQIRQWERQQNRGRMPIIALTAHAFEEDRQQALDSGCDRHMTKPVRKKQLLALMGECISRKQMAEQGLVENE</sequence>
<dbReference type="SMART" id="SM00448">
    <property type="entry name" value="REC"/>
    <property type="match status" value="1"/>
</dbReference>
<evidence type="ECO:0000256" key="3">
    <source>
        <dbReference type="ARBA" id="ARBA00012438"/>
    </source>
</evidence>
<dbReference type="SUPFAM" id="SSF52172">
    <property type="entry name" value="CheY-like"/>
    <property type="match status" value="1"/>
</dbReference>
<dbReference type="SMART" id="SM00388">
    <property type="entry name" value="HisKA"/>
    <property type="match status" value="1"/>
</dbReference>
<keyword evidence="13" id="KW-0812">Transmembrane</keyword>
<dbReference type="InterPro" id="IPR004358">
    <property type="entry name" value="Sig_transdc_His_kin-like_C"/>
</dbReference>
<feature type="modified residue" description="4-aspartylphosphate" evidence="12">
    <location>
        <position position="980"/>
    </location>
</feature>
<keyword evidence="9" id="KW-0902">Two-component regulatory system</keyword>
<feature type="domain" description="HAMP" evidence="16">
    <location>
        <begin position="321"/>
        <end position="373"/>
    </location>
</feature>
<evidence type="ECO:0000256" key="10">
    <source>
        <dbReference type="ARBA" id="ARBA00064003"/>
    </source>
</evidence>
<dbReference type="GO" id="GO:0000155">
    <property type="term" value="F:phosphorelay sensor kinase activity"/>
    <property type="evidence" value="ECO:0007669"/>
    <property type="project" value="InterPro"/>
</dbReference>
<feature type="transmembrane region" description="Helical" evidence="13">
    <location>
        <begin position="299"/>
        <end position="319"/>
    </location>
</feature>
<dbReference type="CDD" id="cd17546">
    <property type="entry name" value="REC_hyHK_CKI1_RcsC-like"/>
    <property type="match status" value="1"/>
</dbReference>
<dbReference type="CDD" id="cd06225">
    <property type="entry name" value="HAMP"/>
    <property type="match status" value="1"/>
</dbReference>
<reference evidence="17" key="1">
    <citation type="submission" date="2015-04" db="EMBL/GenBank/DDBJ databases">
        <authorList>
            <person name="Syromyatnikov M.Y."/>
            <person name="Popov V.N."/>
        </authorList>
    </citation>
    <scope>NUCLEOTIDE SEQUENCE</scope>
    <source>
        <strain evidence="17">MO-1</strain>
    </source>
</reference>
<gene>
    <name evidence="17" type="ORF">MAGMO_2728</name>
</gene>
<dbReference type="EMBL" id="LO017727">
    <property type="protein sequence ID" value="CRH06880.1"/>
    <property type="molecule type" value="Genomic_DNA"/>
</dbReference>
<dbReference type="SMART" id="SM00304">
    <property type="entry name" value="HAMP"/>
    <property type="match status" value="1"/>
</dbReference>
<keyword evidence="7 17" id="KW-0418">Kinase</keyword>
<dbReference type="AlphaFoldDB" id="A0A1S7LIZ7"/>
<dbReference type="InterPro" id="IPR036097">
    <property type="entry name" value="HisK_dim/P_sf"/>
</dbReference>